<evidence type="ECO:0000313" key="4">
    <source>
        <dbReference type="EMBL" id="KAA5412597.1"/>
    </source>
</evidence>
<evidence type="ECO:0000313" key="7">
    <source>
        <dbReference type="Proteomes" id="UP000448877"/>
    </source>
</evidence>
<feature type="coiled-coil region" evidence="1">
    <location>
        <begin position="78"/>
        <end position="105"/>
    </location>
</feature>
<dbReference type="GeneID" id="66309169"/>
<proteinExistence type="predicted"/>
<dbReference type="eggNOG" id="ENOG5031GN8">
    <property type="taxonomic scope" value="Bacteria"/>
</dbReference>
<evidence type="ECO:0000313" key="2">
    <source>
        <dbReference type="EMBL" id="ALJ62055.1"/>
    </source>
</evidence>
<dbReference type="PATRIC" id="fig|246787.4.peg.5002"/>
<protein>
    <submittedName>
        <fullName evidence="2">Uncharacterized protein</fullName>
    </submittedName>
</protein>
<reference evidence="2 5" key="1">
    <citation type="journal article" date="2015" name="Science">
        <title>Genetic determinants of in vivo fitness and diet responsiveness in multiple human gut Bacteroides.</title>
        <authorList>
            <person name="Wu M."/>
            <person name="McNulty N.P."/>
            <person name="Rodionov D.A."/>
            <person name="Khoroshkin M.S."/>
            <person name="Griffin N.W."/>
            <person name="Cheng J."/>
            <person name="Latreille P."/>
            <person name="Kerstetter R.A."/>
            <person name="Terrapon N."/>
            <person name="Henrissat B."/>
            <person name="Osterman A.L."/>
            <person name="Gordon J.I."/>
        </authorList>
    </citation>
    <scope>NUCLEOTIDE SEQUENCE [LARGE SCALE GENOMIC DNA]</scope>
    <source>
        <strain evidence="2 5">WH2</strain>
    </source>
</reference>
<evidence type="ECO:0000313" key="3">
    <source>
        <dbReference type="EMBL" id="KAA5410544.1"/>
    </source>
</evidence>
<dbReference type="Proteomes" id="UP000448877">
    <property type="component" value="Unassembled WGS sequence"/>
</dbReference>
<accession>A0A0P0GCI0</accession>
<name>A0A0P0GCI0_9BACE</name>
<dbReference type="KEGG" id="bcel:BcellWH2_04846"/>
<sequence length="161" mass="19369">MANWLSTKSVAEKYGIPKEQIREWIRLRYLTCSSIGTEPYEDNDPLIDTDELDKALEFNSLKSYPDDTMMERVRKEHLNWLYQEKARLEKVNDDLLEEIHKHARRETELGENLEKMMNYTHEILEIHEKMMKDYENKISGKGGIWPFLYHFFIIKKNKTLI</sequence>
<dbReference type="EMBL" id="CP012801">
    <property type="protein sequence ID" value="ALJ62055.1"/>
    <property type="molecule type" value="Genomic_DNA"/>
</dbReference>
<organism evidence="2 5">
    <name type="scientific">Bacteroides cellulosilyticus</name>
    <dbReference type="NCBI Taxonomy" id="246787"/>
    <lineage>
        <taxon>Bacteria</taxon>
        <taxon>Pseudomonadati</taxon>
        <taxon>Bacteroidota</taxon>
        <taxon>Bacteroidia</taxon>
        <taxon>Bacteroidales</taxon>
        <taxon>Bacteroidaceae</taxon>
        <taxon>Bacteroides</taxon>
    </lineage>
</organism>
<evidence type="ECO:0000313" key="6">
    <source>
        <dbReference type="Proteomes" id="UP000325055"/>
    </source>
</evidence>
<keyword evidence="1" id="KW-0175">Coiled coil</keyword>
<reference evidence="6 7" key="2">
    <citation type="journal article" date="2019" name="Nat. Med.">
        <title>A library of human gut bacterial isolates paired with longitudinal multiomics data enables mechanistic microbiome research.</title>
        <authorList>
            <person name="Poyet M."/>
            <person name="Groussin M."/>
            <person name="Gibbons S.M."/>
            <person name="Avila-Pacheco J."/>
            <person name="Jiang X."/>
            <person name="Kearney S.M."/>
            <person name="Perrotta A.R."/>
            <person name="Berdy B."/>
            <person name="Zhao S."/>
            <person name="Lieberman T.D."/>
            <person name="Swanson P.K."/>
            <person name="Smith M."/>
            <person name="Roesemann S."/>
            <person name="Alexander J.E."/>
            <person name="Rich S.A."/>
            <person name="Livny J."/>
            <person name="Vlamakis H."/>
            <person name="Clish C."/>
            <person name="Bullock K."/>
            <person name="Deik A."/>
            <person name="Scott J."/>
            <person name="Pierce K.A."/>
            <person name="Xavier R.J."/>
            <person name="Alm E.J."/>
        </authorList>
    </citation>
    <scope>NUCLEOTIDE SEQUENCE [LARGE SCALE GENOMIC DNA]</scope>
    <source>
        <strain evidence="4 7">BIOML-A6</strain>
        <strain evidence="3 6">BIOML-A7</strain>
    </source>
</reference>
<dbReference type="Proteomes" id="UP000325055">
    <property type="component" value="Unassembled WGS sequence"/>
</dbReference>
<dbReference type="AlphaFoldDB" id="A0A0P0GCI0"/>
<evidence type="ECO:0000256" key="1">
    <source>
        <dbReference type="SAM" id="Coils"/>
    </source>
</evidence>
<dbReference type="EMBL" id="VVYV01000065">
    <property type="protein sequence ID" value="KAA5412597.1"/>
    <property type="molecule type" value="Genomic_DNA"/>
</dbReference>
<dbReference type="RefSeq" id="WP_029327964.1">
    <property type="nucleotide sequence ID" value="NZ_CABMLT010000004.1"/>
</dbReference>
<dbReference type="EMBL" id="VVYW01000003">
    <property type="protein sequence ID" value="KAA5410544.1"/>
    <property type="molecule type" value="Genomic_DNA"/>
</dbReference>
<dbReference type="Proteomes" id="UP000061809">
    <property type="component" value="Chromosome"/>
</dbReference>
<gene>
    <name evidence="2" type="ORF">BcellWH2_04846</name>
    <name evidence="4" type="ORF">F2Y81_25280</name>
    <name evidence="3" type="ORF">F2Y86_04745</name>
</gene>
<evidence type="ECO:0000313" key="5">
    <source>
        <dbReference type="Proteomes" id="UP000061809"/>
    </source>
</evidence>